<reference evidence="2" key="1">
    <citation type="journal article" date="2020" name="Stud. Mycol.">
        <title>101 Dothideomycetes genomes: a test case for predicting lifestyles and emergence of pathogens.</title>
        <authorList>
            <person name="Haridas S."/>
            <person name="Albert R."/>
            <person name="Binder M."/>
            <person name="Bloem J."/>
            <person name="Labutti K."/>
            <person name="Salamov A."/>
            <person name="Andreopoulos B."/>
            <person name="Baker S."/>
            <person name="Barry K."/>
            <person name="Bills G."/>
            <person name="Bluhm B."/>
            <person name="Cannon C."/>
            <person name="Castanera R."/>
            <person name="Culley D."/>
            <person name="Daum C."/>
            <person name="Ezra D."/>
            <person name="Gonzalez J."/>
            <person name="Henrissat B."/>
            <person name="Kuo A."/>
            <person name="Liang C."/>
            <person name="Lipzen A."/>
            <person name="Lutzoni F."/>
            <person name="Magnuson J."/>
            <person name="Mondo S."/>
            <person name="Nolan M."/>
            <person name="Ohm R."/>
            <person name="Pangilinan J."/>
            <person name="Park H.-J."/>
            <person name="Ramirez L."/>
            <person name="Alfaro M."/>
            <person name="Sun H."/>
            <person name="Tritt A."/>
            <person name="Yoshinaga Y."/>
            <person name="Zwiers L.-H."/>
            <person name="Turgeon B."/>
            <person name="Goodwin S."/>
            <person name="Spatafora J."/>
            <person name="Crous P."/>
            <person name="Grigoriev I."/>
        </authorList>
    </citation>
    <scope>NUCLEOTIDE SEQUENCE</scope>
    <source>
        <strain evidence="2">CBS 113979</strain>
    </source>
</reference>
<dbReference type="OrthoDB" id="5426872at2759"/>
<feature type="region of interest" description="Disordered" evidence="1">
    <location>
        <begin position="121"/>
        <end position="194"/>
    </location>
</feature>
<keyword evidence="3" id="KW-1185">Reference proteome</keyword>
<evidence type="ECO:0000313" key="2">
    <source>
        <dbReference type="EMBL" id="KAF1982346.1"/>
    </source>
</evidence>
<proteinExistence type="predicted"/>
<sequence length="194" mass="21533">MSSFRPTIRQQAHPPHRVHKNRKPLSQTAAHALLSTYLTRADTLPYLHPDALLAPSGPTYAAASGPMGGIILHNLRRVEAGLRGEVLKPEILDLEVPEQEAAKHSAANEDESQWQDKAEYELQQGADDPDARDDENFLKEGGGVPMVKDTGSVPKEANRDDIDKEMRKKLKDERKKMEKEERAKAKKAKKAAAS</sequence>
<organism evidence="2 3">
    <name type="scientific">Aulographum hederae CBS 113979</name>
    <dbReference type="NCBI Taxonomy" id="1176131"/>
    <lineage>
        <taxon>Eukaryota</taxon>
        <taxon>Fungi</taxon>
        <taxon>Dikarya</taxon>
        <taxon>Ascomycota</taxon>
        <taxon>Pezizomycotina</taxon>
        <taxon>Dothideomycetes</taxon>
        <taxon>Pleosporomycetidae</taxon>
        <taxon>Aulographales</taxon>
        <taxon>Aulographaceae</taxon>
    </lineage>
</organism>
<dbReference type="EMBL" id="ML977185">
    <property type="protein sequence ID" value="KAF1982346.1"/>
    <property type="molecule type" value="Genomic_DNA"/>
</dbReference>
<accession>A0A6G1GN03</accession>
<feature type="compositionally biased region" description="Basic residues" evidence="1">
    <location>
        <begin position="14"/>
        <end position="23"/>
    </location>
</feature>
<feature type="region of interest" description="Disordered" evidence="1">
    <location>
        <begin position="1"/>
        <end position="25"/>
    </location>
</feature>
<name>A0A6G1GN03_9PEZI</name>
<feature type="compositionally biased region" description="Basic residues" evidence="1">
    <location>
        <begin position="184"/>
        <end position="194"/>
    </location>
</feature>
<evidence type="ECO:0000313" key="3">
    <source>
        <dbReference type="Proteomes" id="UP000800041"/>
    </source>
</evidence>
<gene>
    <name evidence="2" type="ORF">K402DRAFT_340513</name>
</gene>
<feature type="compositionally biased region" description="Basic and acidic residues" evidence="1">
    <location>
        <begin position="156"/>
        <end position="183"/>
    </location>
</feature>
<feature type="compositionally biased region" description="Polar residues" evidence="1">
    <location>
        <begin position="1"/>
        <end position="10"/>
    </location>
</feature>
<protein>
    <submittedName>
        <fullName evidence="2">Uncharacterized protein</fullName>
    </submittedName>
</protein>
<dbReference type="AlphaFoldDB" id="A0A6G1GN03"/>
<evidence type="ECO:0000256" key="1">
    <source>
        <dbReference type="SAM" id="MobiDB-lite"/>
    </source>
</evidence>
<dbReference type="Proteomes" id="UP000800041">
    <property type="component" value="Unassembled WGS sequence"/>
</dbReference>